<dbReference type="EMBL" id="JAPWTJ010002778">
    <property type="protein sequence ID" value="KAJ8964455.1"/>
    <property type="molecule type" value="Genomic_DNA"/>
</dbReference>
<organism evidence="3 4">
    <name type="scientific">Molorchus minor</name>
    <dbReference type="NCBI Taxonomy" id="1323400"/>
    <lineage>
        <taxon>Eukaryota</taxon>
        <taxon>Metazoa</taxon>
        <taxon>Ecdysozoa</taxon>
        <taxon>Arthropoda</taxon>
        <taxon>Hexapoda</taxon>
        <taxon>Insecta</taxon>
        <taxon>Pterygota</taxon>
        <taxon>Neoptera</taxon>
        <taxon>Endopterygota</taxon>
        <taxon>Coleoptera</taxon>
        <taxon>Polyphaga</taxon>
        <taxon>Cucujiformia</taxon>
        <taxon>Chrysomeloidea</taxon>
        <taxon>Cerambycidae</taxon>
        <taxon>Lamiinae</taxon>
        <taxon>Monochamini</taxon>
        <taxon>Molorchus</taxon>
    </lineage>
</organism>
<name>A0ABQ9IU65_9CUCU</name>
<feature type="compositionally biased region" description="Basic and acidic residues" evidence="1">
    <location>
        <begin position="503"/>
        <end position="525"/>
    </location>
</feature>
<evidence type="ECO:0000313" key="3">
    <source>
        <dbReference type="EMBL" id="KAJ8964455.1"/>
    </source>
</evidence>
<keyword evidence="4" id="KW-1185">Reference proteome</keyword>
<dbReference type="Proteomes" id="UP001162164">
    <property type="component" value="Unassembled WGS sequence"/>
</dbReference>
<dbReference type="Gene3D" id="4.10.60.10">
    <property type="entry name" value="Zinc finger, CCHC-type"/>
    <property type="match status" value="1"/>
</dbReference>
<reference evidence="3" key="1">
    <citation type="journal article" date="2023" name="Insect Mol. Biol.">
        <title>Genome sequencing provides insights into the evolution of gene families encoding plant cell wall-degrading enzymes in longhorned beetles.</title>
        <authorList>
            <person name="Shin N.R."/>
            <person name="Okamura Y."/>
            <person name="Kirsch R."/>
            <person name="Pauchet Y."/>
        </authorList>
    </citation>
    <scope>NUCLEOTIDE SEQUENCE</scope>
    <source>
        <strain evidence="3">MMC_N1</strain>
    </source>
</reference>
<dbReference type="PANTHER" id="PTHR37984">
    <property type="entry name" value="PROTEIN CBG26694"/>
    <property type="match status" value="1"/>
</dbReference>
<sequence>VLGYTDDVRHVVSNSAMGDPAIKPFLCENLDKALIRGEWEKWLRSLELYLAAEEIDDGVKKRNKLLHLGGTQLQEVAYNIPGAIETYNPEEKNDIFKVLNSTFERHVFRNLKPEDGETINRFLLKVRQQAAKCSFGNTAKEATEISMKDKIIDSWAPIELKKKLLEKEHTLDEIVEICQIHEQIGNQSRVMDNATPGSSTSFSSVNKIAVQNNKYQNKCIRCGKTGHPSFSQSCPARGSKCNKCQLKGHFAFCCKTPAYKYSPKPSYQNKRRRVNFVNAEQDTNHQNTEDNIQNFECFRIKEYNREYNLEQEQKLPEDLVKCIVGRVMLTFLIDSGSKANIICGADWTLLTANRAVIWNIDDQVGDVLKPYATGSSIVVKNKFQSTINLPGETETIDSFYVVEKGEVSLLGNSTAKRLGVLKLGLSIRQVNTPSAFPKVKNVIVKLTIDPSVKPVQQPLRRTMDDNLNYRKVPSELLFNRNIRDKIPSITDLMAEAGDEEARDNDIMNKQKGKEKEDSAKKSENQ</sequence>
<dbReference type="InterPro" id="IPR050951">
    <property type="entry name" value="Retrovirus_Pol_polyprotein"/>
</dbReference>
<feature type="region of interest" description="Disordered" evidence="1">
    <location>
        <begin position="493"/>
        <end position="525"/>
    </location>
</feature>
<dbReference type="PANTHER" id="PTHR37984:SF5">
    <property type="entry name" value="PROTEIN NYNRIN-LIKE"/>
    <property type="match status" value="1"/>
</dbReference>
<feature type="domain" description="CCHC-type" evidence="2">
    <location>
        <begin position="218"/>
        <end position="236"/>
    </location>
</feature>
<feature type="domain" description="CCHC-type" evidence="2">
    <location>
        <begin position="240"/>
        <end position="256"/>
    </location>
</feature>
<gene>
    <name evidence="3" type="ORF">NQ317_004366</name>
</gene>
<evidence type="ECO:0000256" key="1">
    <source>
        <dbReference type="SAM" id="MobiDB-lite"/>
    </source>
</evidence>
<protein>
    <recommendedName>
        <fullName evidence="2">CCHC-type domain-containing protein</fullName>
    </recommendedName>
</protein>
<evidence type="ECO:0000313" key="4">
    <source>
        <dbReference type="Proteomes" id="UP001162164"/>
    </source>
</evidence>
<dbReference type="SMART" id="SM00343">
    <property type="entry name" value="ZnF_C2HC"/>
    <property type="match status" value="2"/>
</dbReference>
<accession>A0ABQ9IU65</accession>
<evidence type="ECO:0000259" key="2">
    <source>
        <dbReference type="SMART" id="SM00343"/>
    </source>
</evidence>
<dbReference type="InterPro" id="IPR001878">
    <property type="entry name" value="Znf_CCHC"/>
</dbReference>
<proteinExistence type="predicted"/>
<comment type="caution">
    <text evidence="3">The sequence shown here is derived from an EMBL/GenBank/DDBJ whole genome shotgun (WGS) entry which is preliminary data.</text>
</comment>
<feature type="non-terminal residue" evidence="3">
    <location>
        <position position="1"/>
    </location>
</feature>